<feature type="region of interest" description="Disordered" evidence="1">
    <location>
        <begin position="206"/>
        <end position="237"/>
    </location>
</feature>
<dbReference type="AlphaFoldDB" id="A0AAV4FZ21"/>
<evidence type="ECO:0000313" key="2">
    <source>
        <dbReference type="EMBL" id="GFR78379.1"/>
    </source>
</evidence>
<reference evidence="2 3" key="1">
    <citation type="journal article" date="2021" name="Elife">
        <title>Chloroplast acquisition without the gene transfer in kleptoplastic sea slugs, Plakobranchus ocellatus.</title>
        <authorList>
            <person name="Maeda T."/>
            <person name="Takahashi S."/>
            <person name="Yoshida T."/>
            <person name="Shimamura S."/>
            <person name="Takaki Y."/>
            <person name="Nagai Y."/>
            <person name="Toyoda A."/>
            <person name="Suzuki Y."/>
            <person name="Arimoto A."/>
            <person name="Ishii H."/>
            <person name="Satoh N."/>
            <person name="Nishiyama T."/>
            <person name="Hasebe M."/>
            <person name="Maruyama T."/>
            <person name="Minagawa J."/>
            <person name="Obokata J."/>
            <person name="Shigenobu S."/>
        </authorList>
    </citation>
    <scope>NUCLEOTIDE SEQUENCE [LARGE SCALE GENOMIC DNA]</scope>
</reference>
<keyword evidence="3" id="KW-1185">Reference proteome</keyword>
<gene>
    <name evidence="2" type="ORF">ElyMa_000532800</name>
</gene>
<accession>A0AAV4FZ21</accession>
<sequence>MVVHCAQVRYSYQNRYSKDANSVSQVTSGGVRPNIYPNGNGIEPSKGSKLEIPLPHFYRPTIFSPRNHLQLPTAKKNQNQPGKTFSKSLEHLPSIYLSQRKNRVVRRQSSLSQLEDHFTTVRKEDDGSVSVSVPFSCWNLPMISTRHDNNSLTQNEASSYDSSEEPSEEESCSVASTGSFPSFLPPLPTGSLIFQTVLRDTYHDRGGASSSSSFCNSETSSESGSDGDSTRSTSRRRNKTKFPWCGPIVEYKGHHIFLSTLNNIHLHLGRYGGIRRWQ</sequence>
<evidence type="ECO:0000256" key="1">
    <source>
        <dbReference type="SAM" id="MobiDB-lite"/>
    </source>
</evidence>
<proteinExistence type="predicted"/>
<organism evidence="2 3">
    <name type="scientific">Elysia marginata</name>
    <dbReference type="NCBI Taxonomy" id="1093978"/>
    <lineage>
        <taxon>Eukaryota</taxon>
        <taxon>Metazoa</taxon>
        <taxon>Spiralia</taxon>
        <taxon>Lophotrochozoa</taxon>
        <taxon>Mollusca</taxon>
        <taxon>Gastropoda</taxon>
        <taxon>Heterobranchia</taxon>
        <taxon>Euthyneura</taxon>
        <taxon>Panpulmonata</taxon>
        <taxon>Sacoglossa</taxon>
        <taxon>Placobranchoidea</taxon>
        <taxon>Plakobranchidae</taxon>
        <taxon>Elysia</taxon>
    </lineage>
</organism>
<feature type="compositionally biased region" description="Acidic residues" evidence="1">
    <location>
        <begin position="162"/>
        <end position="171"/>
    </location>
</feature>
<dbReference type="EMBL" id="BMAT01001019">
    <property type="protein sequence ID" value="GFR78379.1"/>
    <property type="molecule type" value="Genomic_DNA"/>
</dbReference>
<feature type="compositionally biased region" description="Low complexity" evidence="1">
    <location>
        <begin position="209"/>
        <end position="232"/>
    </location>
</feature>
<name>A0AAV4FZ21_9GAST</name>
<dbReference type="Proteomes" id="UP000762676">
    <property type="component" value="Unassembled WGS sequence"/>
</dbReference>
<protein>
    <submittedName>
        <fullName evidence="2">Uncharacterized protein</fullName>
    </submittedName>
</protein>
<comment type="caution">
    <text evidence="2">The sequence shown here is derived from an EMBL/GenBank/DDBJ whole genome shotgun (WGS) entry which is preliminary data.</text>
</comment>
<evidence type="ECO:0000313" key="3">
    <source>
        <dbReference type="Proteomes" id="UP000762676"/>
    </source>
</evidence>
<feature type="region of interest" description="Disordered" evidence="1">
    <location>
        <begin position="146"/>
        <end position="177"/>
    </location>
</feature>